<dbReference type="EMBL" id="JAXCEH010000004">
    <property type="protein sequence ID" value="MFA1554020.1"/>
    <property type="molecule type" value="Genomic_DNA"/>
</dbReference>
<sequence>MLEYQSHEYELGMDGGIEQAEQNFREGVSGPAPDDEGARPLPGVGDEATIVTSTHGDPNRVTQVQISARRGNVNIWLSYTPRLEGRDSMEEAVALAERLARTAADRVVLD</sequence>
<feature type="region of interest" description="Disordered" evidence="1">
    <location>
        <begin position="23"/>
        <end position="58"/>
    </location>
</feature>
<organism evidence="2 3">
    <name type="scientific">Actinomadura chokoriensis</name>
    <dbReference type="NCBI Taxonomy" id="454156"/>
    <lineage>
        <taxon>Bacteria</taxon>
        <taxon>Bacillati</taxon>
        <taxon>Actinomycetota</taxon>
        <taxon>Actinomycetes</taxon>
        <taxon>Streptosporangiales</taxon>
        <taxon>Thermomonosporaceae</taxon>
        <taxon>Actinomadura</taxon>
    </lineage>
</organism>
<evidence type="ECO:0000313" key="2">
    <source>
        <dbReference type="EMBL" id="MFA1554020.1"/>
    </source>
</evidence>
<comment type="caution">
    <text evidence="2">The sequence shown here is derived from an EMBL/GenBank/DDBJ whole genome shotgun (WGS) entry which is preliminary data.</text>
</comment>
<dbReference type="Proteomes" id="UP001569904">
    <property type="component" value="Unassembled WGS sequence"/>
</dbReference>
<proteinExistence type="predicted"/>
<protein>
    <submittedName>
        <fullName evidence="2">Uncharacterized protein</fullName>
    </submittedName>
</protein>
<dbReference type="RefSeq" id="WP_371940405.1">
    <property type="nucleotide sequence ID" value="NZ_JAXCEH010000004.1"/>
</dbReference>
<gene>
    <name evidence="2" type="ORF">SM436_10000</name>
</gene>
<reference evidence="2 3" key="1">
    <citation type="submission" date="2023-11" db="EMBL/GenBank/DDBJ databases">
        <title>Actinomadura monticuli sp. nov., isolated from volcanic ash.</title>
        <authorList>
            <person name="Lee S.D."/>
            <person name="Yang H."/>
            <person name="Kim I.S."/>
        </authorList>
    </citation>
    <scope>NUCLEOTIDE SEQUENCE [LARGE SCALE GENOMIC DNA]</scope>
    <source>
        <strain evidence="2 3">DSM 45346</strain>
    </source>
</reference>
<name>A0ABV4QTT8_9ACTN</name>
<keyword evidence="3" id="KW-1185">Reference proteome</keyword>
<evidence type="ECO:0000256" key="1">
    <source>
        <dbReference type="SAM" id="MobiDB-lite"/>
    </source>
</evidence>
<accession>A0ABV4QTT8</accession>
<evidence type="ECO:0000313" key="3">
    <source>
        <dbReference type="Proteomes" id="UP001569904"/>
    </source>
</evidence>